<feature type="transmembrane region" description="Helical" evidence="1">
    <location>
        <begin position="38"/>
        <end position="56"/>
    </location>
</feature>
<gene>
    <name evidence="2" type="ORF">HDF16_003078</name>
</gene>
<dbReference type="EMBL" id="JACHIP010000004">
    <property type="protein sequence ID" value="MBB5058364.1"/>
    <property type="molecule type" value="Genomic_DNA"/>
</dbReference>
<proteinExistence type="predicted"/>
<accession>A0A7W7ZEY6</accession>
<dbReference type="Proteomes" id="UP000540989">
    <property type="component" value="Unassembled WGS sequence"/>
</dbReference>
<evidence type="ECO:0000313" key="3">
    <source>
        <dbReference type="Proteomes" id="UP000540989"/>
    </source>
</evidence>
<organism evidence="2 3">
    <name type="scientific">Granulicella aggregans</name>
    <dbReference type="NCBI Taxonomy" id="474949"/>
    <lineage>
        <taxon>Bacteria</taxon>
        <taxon>Pseudomonadati</taxon>
        <taxon>Acidobacteriota</taxon>
        <taxon>Terriglobia</taxon>
        <taxon>Terriglobales</taxon>
        <taxon>Acidobacteriaceae</taxon>
        <taxon>Granulicella</taxon>
    </lineage>
</organism>
<dbReference type="AlphaFoldDB" id="A0A7W7ZEY6"/>
<keyword evidence="1" id="KW-0812">Transmembrane</keyword>
<protein>
    <submittedName>
        <fullName evidence="2">Uncharacterized protein</fullName>
    </submittedName>
</protein>
<evidence type="ECO:0000256" key="1">
    <source>
        <dbReference type="SAM" id="Phobius"/>
    </source>
</evidence>
<comment type="caution">
    <text evidence="2">The sequence shown here is derived from an EMBL/GenBank/DDBJ whole genome shotgun (WGS) entry which is preliminary data.</text>
</comment>
<sequence length="64" mass="7369">MPTSANVVLVGWCAAFLVVAWRVEGNKQWGWFERRWKLLPLALLWALSYAVGLLLWNSFVCPHP</sequence>
<keyword evidence="3" id="KW-1185">Reference proteome</keyword>
<evidence type="ECO:0000313" key="2">
    <source>
        <dbReference type="EMBL" id="MBB5058364.1"/>
    </source>
</evidence>
<reference evidence="2 3" key="1">
    <citation type="submission" date="2020-08" db="EMBL/GenBank/DDBJ databases">
        <title>Genomic Encyclopedia of Type Strains, Phase IV (KMG-V): Genome sequencing to study the core and pangenomes of soil and plant-associated prokaryotes.</title>
        <authorList>
            <person name="Whitman W."/>
        </authorList>
    </citation>
    <scope>NUCLEOTIDE SEQUENCE [LARGE SCALE GENOMIC DNA]</scope>
    <source>
        <strain evidence="2 3">M8UP14</strain>
    </source>
</reference>
<keyword evidence="1" id="KW-0472">Membrane</keyword>
<keyword evidence="1" id="KW-1133">Transmembrane helix</keyword>
<name>A0A7W7ZEY6_9BACT</name>